<reference evidence="1 2" key="1">
    <citation type="journal article" date="2018" name="Mol. Biol. Evol.">
        <title>Broad Genomic Sampling Reveals a Smut Pathogenic Ancestry of the Fungal Clade Ustilaginomycotina.</title>
        <authorList>
            <person name="Kijpornyongpan T."/>
            <person name="Mondo S.J."/>
            <person name="Barry K."/>
            <person name="Sandor L."/>
            <person name="Lee J."/>
            <person name="Lipzen A."/>
            <person name="Pangilinan J."/>
            <person name="LaButti K."/>
            <person name="Hainaut M."/>
            <person name="Henrissat B."/>
            <person name="Grigoriev I.V."/>
            <person name="Spatafora J.W."/>
            <person name="Aime M.C."/>
        </authorList>
    </citation>
    <scope>NUCLEOTIDE SEQUENCE [LARGE SCALE GENOMIC DNA]</scope>
    <source>
        <strain evidence="1 2">MCA 3882</strain>
    </source>
</reference>
<sequence length="55" mass="6212">MIDSIRIGSGLILSLTRAESGRFISIHVLFFQRTPCAPRSARRRAQNLIQNLNCI</sequence>
<gene>
    <name evidence="1" type="ORF">FA14DRAFT_36069</name>
</gene>
<name>A0A316VBV0_9BASI</name>
<protein>
    <submittedName>
        <fullName evidence="1">Uncharacterized protein</fullName>
    </submittedName>
</protein>
<keyword evidence="2" id="KW-1185">Reference proteome</keyword>
<dbReference type="EMBL" id="KZ819603">
    <property type="protein sequence ID" value="PWN34950.1"/>
    <property type="molecule type" value="Genomic_DNA"/>
</dbReference>
<organism evidence="1 2">
    <name type="scientific">Meira miltonrushii</name>
    <dbReference type="NCBI Taxonomy" id="1280837"/>
    <lineage>
        <taxon>Eukaryota</taxon>
        <taxon>Fungi</taxon>
        <taxon>Dikarya</taxon>
        <taxon>Basidiomycota</taxon>
        <taxon>Ustilaginomycotina</taxon>
        <taxon>Exobasidiomycetes</taxon>
        <taxon>Exobasidiales</taxon>
        <taxon>Brachybasidiaceae</taxon>
        <taxon>Meira</taxon>
    </lineage>
</organism>
<accession>A0A316VBV0</accession>
<proteinExistence type="predicted"/>
<dbReference type="InParanoid" id="A0A316VBV0"/>
<evidence type="ECO:0000313" key="1">
    <source>
        <dbReference type="EMBL" id="PWN34950.1"/>
    </source>
</evidence>
<dbReference type="GeneID" id="37024019"/>
<dbReference type="Proteomes" id="UP000245771">
    <property type="component" value="Unassembled WGS sequence"/>
</dbReference>
<dbReference type="RefSeq" id="XP_025355252.1">
    <property type="nucleotide sequence ID" value="XM_025502238.1"/>
</dbReference>
<dbReference type="AlphaFoldDB" id="A0A316VBV0"/>
<evidence type="ECO:0000313" key="2">
    <source>
        <dbReference type="Proteomes" id="UP000245771"/>
    </source>
</evidence>